<gene>
    <name evidence="2" type="ORF">G3M70_04205</name>
</gene>
<feature type="transmembrane region" description="Helical" evidence="1">
    <location>
        <begin position="52"/>
        <end position="74"/>
    </location>
</feature>
<dbReference type="AlphaFoldDB" id="A0A7T0BVC7"/>
<accession>A0A7T0BVC7</accession>
<evidence type="ECO:0000313" key="3">
    <source>
        <dbReference type="Proteomes" id="UP000594688"/>
    </source>
</evidence>
<evidence type="ECO:0000313" key="2">
    <source>
        <dbReference type="EMBL" id="QPJ61132.1"/>
    </source>
</evidence>
<dbReference type="EMBL" id="CP048685">
    <property type="protein sequence ID" value="QPJ61132.1"/>
    <property type="molecule type" value="Genomic_DNA"/>
</dbReference>
<reference evidence="2 3" key="1">
    <citation type="submission" date="2020-02" db="EMBL/GenBank/DDBJ databases">
        <title>Genomic and physiological characterization of two novel Nitrospinaceae genera.</title>
        <authorList>
            <person name="Mueller A.J."/>
            <person name="Jung M.-Y."/>
            <person name="Strachan C.R."/>
            <person name="Herbold C.W."/>
            <person name="Kirkegaard R.H."/>
            <person name="Daims H."/>
        </authorList>
    </citation>
    <scope>NUCLEOTIDE SEQUENCE [LARGE SCALE GENOMIC DNA]</scope>
    <source>
        <strain evidence="2">EB</strain>
    </source>
</reference>
<feature type="transmembrane region" description="Helical" evidence="1">
    <location>
        <begin position="12"/>
        <end position="32"/>
    </location>
</feature>
<name>A0A7T0BVC7_9BACT</name>
<keyword evidence="1" id="KW-1133">Transmembrane helix</keyword>
<dbReference type="InterPro" id="IPR001087">
    <property type="entry name" value="GDSL"/>
</dbReference>
<dbReference type="KEGG" id="nli:G3M70_04205"/>
<dbReference type="SUPFAM" id="SSF52266">
    <property type="entry name" value="SGNH hydrolase"/>
    <property type="match status" value="1"/>
</dbReference>
<dbReference type="Proteomes" id="UP000594688">
    <property type="component" value="Chromosome"/>
</dbReference>
<dbReference type="Gene3D" id="3.40.50.1110">
    <property type="entry name" value="SGNH hydrolase"/>
    <property type="match status" value="1"/>
</dbReference>
<evidence type="ECO:0008006" key="4">
    <source>
        <dbReference type="Google" id="ProtNLM"/>
    </source>
</evidence>
<protein>
    <recommendedName>
        <fullName evidence="4">AlgX/AlgJ SGNH hydrolase-like domain-containing protein</fullName>
    </recommendedName>
</protein>
<dbReference type="Pfam" id="PF00657">
    <property type="entry name" value="Lipase_GDSL"/>
    <property type="match status" value="1"/>
</dbReference>
<organism evidence="2 3">
    <name type="scientific">Candidatus Nitronauta litoralis</name>
    <dbReference type="NCBI Taxonomy" id="2705533"/>
    <lineage>
        <taxon>Bacteria</taxon>
        <taxon>Pseudomonadati</taxon>
        <taxon>Nitrospinota/Tectimicrobiota group</taxon>
        <taxon>Nitrospinota</taxon>
        <taxon>Nitrospinia</taxon>
        <taxon>Nitrospinales</taxon>
        <taxon>Nitrospinaceae</taxon>
        <taxon>Candidatus Nitronauta</taxon>
    </lineage>
</organism>
<sequence>MTAEPRPPALKFVAVTLSFFLLLNAFWFYGFVRDGLWIALVVGSVFLYRKTGWINFSILALTFTVLTGTLLAAVPRLGLDDMLYPDAHSRMETRDAEGRSIYKRNSRLEMEQPFGDLKRMAGPEQELETQPRHILFQTDDLGFRNESPVPENPRWVLVGDSFIAGNGNSQPDLLASQLKRRGVSIYNLGWPGAIPDYVANIEKFRKQKNRDAKFLLFVFEGNDFLEREKVRVEGLSKIKKGWKRFFGAYKNFFRNTDLYRLTYILYASIKNKVKPKNRVVVHSIGGRPIGFYKRYLEAAQSEQYTFPLWVEEELKRVNGSIAHVFFIPIKYRVLQPLFDTPGKPIPNAPWQALQKLTRQLNIPATNLTPQLIEGTRQLFKQNGRLTFWTDDTHWNRAGTNLVARVVCNTLNEMGCKEGSLEKN</sequence>
<keyword evidence="1" id="KW-0812">Transmembrane</keyword>
<evidence type="ECO:0000256" key="1">
    <source>
        <dbReference type="SAM" id="Phobius"/>
    </source>
</evidence>
<keyword evidence="1" id="KW-0472">Membrane</keyword>
<proteinExistence type="predicted"/>
<dbReference type="InterPro" id="IPR036514">
    <property type="entry name" value="SGNH_hydro_sf"/>
</dbReference>
<dbReference type="GO" id="GO:0016788">
    <property type="term" value="F:hydrolase activity, acting on ester bonds"/>
    <property type="evidence" value="ECO:0007669"/>
    <property type="project" value="InterPro"/>
</dbReference>